<protein>
    <submittedName>
        <fullName evidence="2">Uncharacterized protein</fullName>
    </submittedName>
</protein>
<sequence>MYAETGLFFPYMHNFAAQDFQQLGDYYKTQKPDDSVNNLIPTSTISEYFLGGDGDLFKAPEPIIEESALGLDPMTAAMPLISCNEDVITSQELKAADIESFRNKQLLEVLYECEKDLMAQAVIETPLVEVLEIKVPVVKTDENQNQENDMFCNVQFSKSVSSNCLSSMERMQGAAIKSNFLDFPGMDLDSVYEMREHSKIEEKSSRDTGIRRQGGTLEGKSSMLAGRLLLIVNQGSAEGSQGLKNPTTARDNNCRMTQMKLPSEAGMK</sequence>
<evidence type="ECO:0000256" key="1">
    <source>
        <dbReference type="SAM" id="MobiDB-lite"/>
    </source>
</evidence>
<name>A0A6A2ZQP8_HIBSY</name>
<keyword evidence="3" id="KW-1185">Reference proteome</keyword>
<reference evidence="2" key="1">
    <citation type="submission" date="2019-09" db="EMBL/GenBank/DDBJ databases">
        <title>Draft genome information of white flower Hibiscus syriacus.</title>
        <authorList>
            <person name="Kim Y.-M."/>
        </authorList>
    </citation>
    <scope>NUCLEOTIDE SEQUENCE [LARGE SCALE GENOMIC DNA]</scope>
    <source>
        <strain evidence="2">YM2019G1</strain>
    </source>
</reference>
<accession>A0A6A2ZQP8</accession>
<comment type="caution">
    <text evidence="2">The sequence shown here is derived from an EMBL/GenBank/DDBJ whole genome shotgun (WGS) entry which is preliminary data.</text>
</comment>
<dbReference type="Proteomes" id="UP000436088">
    <property type="component" value="Unassembled WGS sequence"/>
</dbReference>
<gene>
    <name evidence="2" type="ORF">F3Y22_tig00110785pilonHSYRG00146</name>
</gene>
<organism evidence="2 3">
    <name type="scientific">Hibiscus syriacus</name>
    <name type="common">Rose of Sharon</name>
    <dbReference type="NCBI Taxonomy" id="106335"/>
    <lineage>
        <taxon>Eukaryota</taxon>
        <taxon>Viridiplantae</taxon>
        <taxon>Streptophyta</taxon>
        <taxon>Embryophyta</taxon>
        <taxon>Tracheophyta</taxon>
        <taxon>Spermatophyta</taxon>
        <taxon>Magnoliopsida</taxon>
        <taxon>eudicotyledons</taxon>
        <taxon>Gunneridae</taxon>
        <taxon>Pentapetalae</taxon>
        <taxon>rosids</taxon>
        <taxon>malvids</taxon>
        <taxon>Malvales</taxon>
        <taxon>Malvaceae</taxon>
        <taxon>Malvoideae</taxon>
        <taxon>Hibiscus</taxon>
    </lineage>
</organism>
<feature type="region of interest" description="Disordered" evidence="1">
    <location>
        <begin position="239"/>
        <end position="268"/>
    </location>
</feature>
<dbReference type="EMBL" id="VEPZ02001111">
    <property type="protein sequence ID" value="KAE8694274.1"/>
    <property type="molecule type" value="Genomic_DNA"/>
</dbReference>
<dbReference type="AlphaFoldDB" id="A0A6A2ZQP8"/>
<evidence type="ECO:0000313" key="3">
    <source>
        <dbReference type="Proteomes" id="UP000436088"/>
    </source>
</evidence>
<evidence type="ECO:0000313" key="2">
    <source>
        <dbReference type="EMBL" id="KAE8694274.1"/>
    </source>
</evidence>
<proteinExistence type="predicted"/>
<feature type="compositionally biased region" description="Polar residues" evidence="1">
    <location>
        <begin position="239"/>
        <end position="256"/>
    </location>
</feature>